<feature type="compositionally biased region" description="Low complexity" evidence="1">
    <location>
        <begin position="639"/>
        <end position="648"/>
    </location>
</feature>
<gene>
    <name evidence="2" type="ORF">OFAG_00927</name>
</gene>
<feature type="compositionally biased region" description="Basic and acidic residues" evidence="1">
    <location>
        <begin position="177"/>
        <end position="188"/>
    </location>
</feature>
<name>C3X3I8_9BURK</name>
<dbReference type="Proteomes" id="UP000003973">
    <property type="component" value="Unassembled WGS sequence"/>
</dbReference>
<reference evidence="2" key="1">
    <citation type="submission" date="2011-10" db="EMBL/GenBank/DDBJ databases">
        <title>The Genome Sequence of Oxalobacter formigenes HOxBLS.</title>
        <authorList>
            <consortium name="The Broad Institute Genome Sequencing Platform"/>
            <person name="Earl A."/>
            <person name="Ward D."/>
            <person name="Feldgarden M."/>
            <person name="Gevers D."/>
            <person name="Allison M.J."/>
            <person name="Humphrey S."/>
            <person name="Young S.K."/>
            <person name="Zeng Q."/>
            <person name="Gargeya S."/>
            <person name="Fitzgerald M."/>
            <person name="Haas B."/>
            <person name="Abouelleil A."/>
            <person name="Alvarado L."/>
            <person name="Arachchi H.M."/>
            <person name="Berlin A."/>
            <person name="Brown A."/>
            <person name="Chapman S.B."/>
            <person name="Chen Z."/>
            <person name="Dunbar C."/>
            <person name="Freedman E."/>
            <person name="Gearin G."/>
            <person name="Goldberg J."/>
            <person name="Griggs A."/>
            <person name="Gujja S."/>
            <person name="Heiman D."/>
            <person name="Howarth C."/>
            <person name="Larson L."/>
            <person name="Lui A."/>
            <person name="MacDonald P.J.P."/>
            <person name="Montmayeur A."/>
            <person name="Murphy C."/>
            <person name="Neiman D."/>
            <person name="Pearson M."/>
            <person name="Priest M."/>
            <person name="Roberts A."/>
            <person name="Saif S."/>
            <person name="Shea T."/>
            <person name="Shenoy N."/>
            <person name="Sisk P."/>
            <person name="Stolte C."/>
            <person name="Sykes S."/>
            <person name="Wortman J."/>
            <person name="Nusbaum C."/>
            <person name="Birren B."/>
        </authorList>
    </citation>
    <scope>NUCLEOTIDE SEQUENCE [LARGE SCALE GENOMIC DNA]</scope>
    <source>
        <strain evidence="2">HOxBLS</strain>
    </source>
</reference>
<feature type="compositionally biased region" description="Basic and acidic residues" evidence="1">
    <location>
        <begin position="805"/>
        <end position="815"/>
    </location>
</feature>
<evidence type="ECO:0008006" key="4">
    <source>
        <dbReference type="Google" id="ProtNLM"/>
    </source>
</evidence>
<evidence type="ECO:0000313" key="3">
    <source>
        <dbReference type="Proteomes" id="UP000003973"/>
    </source>
</evidence>
<protein>
    <recommendedName>
        <fullName evidence="4">Portal protein</fullName>
    </recommendedName>
</protein>
<feature type="compositionally biased region" description="Basic and acidic residues" evidence="1">
    <location>
        <begin position="772"/>
        <end position="793"/>
    </location>
</feature>
<proteinExistence type="predicted"/>
<keyword evidence="3" id="KW-1185">Reference proteome</keyword>
<feature type="region of interest" description="Disordered" evidence="1">
    <location>
        <begin position="169"/>
        <end position="188"/>
    </location>
</feature>
<sequence length="815" mass="89880">MRITFREQPETDPLARKWSKRVSEARRHWDAFHRRIRHNRQIVSGLDWSRDPASEEFYLHRANLIHSTIMGILPGIYARNPEISVKPQHASRDLKLLCKTIETVTNRYLDEANLKQRAKATVRAALTCSFGVLKVMYQRKIQSDPLIQARIQDRQDNLVRARGLAMQLQEDGQGGDADSKREEIRQTAASAEEKAEVVKTEGLVIDRVMTEHLLVDPAIAEFWDYEQADWMIQTVPMKKAVAEGLYRLRLDKATVYRHQGEGVSGSGRIFEGQTGGADDDAQICILEIWDKQTQRVYTMAEGCDFWLREPYSPPKVGERWYPFFLLPFQTVDGQFIGPSIVDLTERLQNEHNTARDRYNEHRDLIKPGYIASAEINERTLKRFSDSELGEITLIDSDGQPIQQAIMPKSYPPIDPAVYDTSAVRLDWEMVTGLQDASRASIVKPKTATEANILQQSLSGRISEFRDQVEDFLQQIAQYTAEILIQELDVKQVEKIMGPHKTGLLPDVSAGGNGLPVPGVVELAYDWPRLSKDEVFELVQLKIRAGTTGIPDDLDRQEAWTRLLPVIQPLIGQIMQFQLEGINPTALVSLLKETVLRFDDKLDLDAFVPNLEKKAAPESGAALPAQPDGAGVSSLPPEPGAADGAGAEAMNGMPGEVFDRLAAGDEVFAGGGSGMPLASVSGLPDSPEKPSGAQVKLSPEAAKFLPEALLALLGPEALPDGMAAGDPGKATGGPLPAGPENAASLAHAGSLAGLPEQAGVKRLAAIAPLLEERVPKEARDDGGNPRNALLKERMQNIMNRRKKRETKTDKTDRPAS</sequence>
<feature type="region of interest" description="Disordered" evidence="1">
    <location>
        <begin position="772"/>
        <end position="815"/>
    </location>
</feature>
<dbReference type="RefSeq" id="WP_005876997.1">
    <property type="nucleotide sequence ID" value="NZ_CABMNL010000001.1"/>
</dbReference>
<dbReference type="HOGENOM" id="CLU_018442_0_0_4"/>
<feature type="region of interest" description="Disordered" evidence="1">
    <location>
        <begin position="615"/>
        <end position="649"/>
    </location>
</feature>
<dbReference type="AlphaFoldDB" id="C3X3I8"/>
<comment type="caution">
    <text evidence="2">The sequence shown here is derived from an EMBL/GenBank/DDBJ whole genome shotgun (WGS) entry which is preliminary data.</text>
</comment>
<accession>C3X3I8</accession>
<dbReference type="EMBL" id="ACDP02000021">
    <property type="protein sequence ID" value="EEO27774.1"/>
    <property type="molecule type" value="Genomic_DNA"/>
</dbReference>
<evidence type="ECO:0000313" key="2">
    <source>
        <dbReference type="EMBL" id="EEO27774.1"/>
    </source>
</evidence>
<dbReference type="eggNOG" id="ENOG502ZB0J">
    <property type="taxonomic scope" value="Bacteria"/>
</dbReference>
<evidence type="ECO:0000256" key="1">
    <source>
        <dbReference type="SAM" id="MobiDB-lite"/>
    </source>
</evidence>
<organism evidence="2 3">
    <name type="scientific">Oxalobacter paraformigenes</name>
    <dbReference type="NCBI Taxonomy" id="556268"/>
    <lineage>
        <taxon>Bacteria</taxon>
        <taxon>Pseudomonadati</taxon>
        <taxon>Pseudomonadota</taxon>
        <taxon>Betaproteobacteria</taxon>
        <taxon>Burkholderiales</taxon>
        <taxon>Oxalobacteraceae</taxon>
        <taxon>Oxalobacter</taxon>
    </lineage>
</organism>